<feature type="compositionally biased region" description="Basic and acidic residues" evidence="8">
    <location>
        <begin position="136"/>
        <end position="157"/>
    </location>
</feature>
<name>A0A2A9EPC9_9MICO</name>
<reference evidence="10 11" key="1">
    <citation type="submission" date="2017-10" db="EMBL/GenBank/DDBJ databases">
        <title>Sequencing the genomes of 1000 actinobacteria strains.</title>
        <authorList>
            <person name="Klenk H.-P."/>
        </authorList>
    </citation>
    <scope>NUCLEOTIDE SEQUENCE [LARGE SCALE GENOMIC DNA]</scope>
    <source>
        <strain evidence="10 11">DSM 21838</strain>
    </source>
</reference>
<dbReference type="RefSeq" id="WP_211287230.1">
    <property type="nucleotide sequence ID" value="NZ_PDJI01000004.1"/>
</dbReference>
<sequence>MTSTVLFAYCLVVLAIAALVALTRMEKGPTMLDRVVSLDVVTAVVLGAVALISARTARTDLVPVLVVLSIVGFVGSVTIARFAAVEAPEEARILTKEELAEVLAQQRALSDEDAPVHDPDADNDDEREDQEDDDAAEARAVDARLDAGPDDGTRDGPDDGAGGGEGTEPIDQRTAPNPDPDVKGGAAPAGEEDR</sequence>
<evidence type="ECO:0000256" key="5">
    <source>
        <dbReference type="ARBA" id="ARBA00022692"/>
    </source>
</evidence>
<proteinExistence type="inferred from homology"/>
<feature type="transmembrane region" description="Helical" evidence="9">
    <location>
        <begin position="6"/>
        <end position="23"/>
    </location>
</feature>
<feature type="transmembrane region" description="Helical" evidence="9">
    <location>
        <begin position="61"/>
        <end position="84"/>
    </location>
</feature>
<dbReference type="GO" id="GO:0015385">
    <property type="term" value="F:sodium:proton antiporter activity"/>
    <property type="evidence" value="ECO:0007669"/>
    <property type="project" value="TreeGrafter"/>
</dbReference>
<evidence type="ECO:0000256" key="8">
    <source>
        <dbReference type="SAM" id="MobiDB-lite"/>
    </source>
</evidence>
<evidence type="ECO:0000313" key="10">
    <source>
        <dbReference type="EMBL" id="PFG40090.1"/>
    </source>
</evidence>
<comment type="subcellular location">
    <subcellularLocation>
        <location evidence="1">Cell membrane</location>
        <topology evidence="1">Multi-pass membrane protein</topology>
    </subcellularLocation>
</comment>
<organism evidence="10 11">
    <name type="scientific">Georgenia soli</name>
    <dbReference type="NCBI Taxonomy" id="638953"/>
    <lineage>
        <taxon>Bacteria</taxon>
        <taxon>Bacillati</taxon>
        <taxon>Actinomycetota</taxon>
        <taxon>Actinomycetes</taxon>
        <taxon>Micrococcales</taxon>
        <taxon>Bogoriellaceae</taxon>
        <taxon>Georgenia</taxon>
    </lineage>
</organism>
<keyword evidence="5 9" id="KW-0812">Transmembrane</keyword>
<keyword evidence="11" id="KW-1185">Reference proteome</keyword>
<keyword evidence="4" id="KW-1003">Cell membrane</keyword>
<dbReference type="Proteomes" id="UP000222106">
    <property type="component" value="Unassembled WGS sequence"/>
</dbReference>
<accession>A0A2A9EPC9</accession>
<evidence type="ECO:0000256" key="6">
    <source>
        <dbReference type="ARBA" id="ARBA00022989"/>
    </source>
</evidence>
<dbReference type="EMBL" id="PDJI01000004">
    <property type="protein sequence ID" value="PFG40090.1"/>
    <property type="molecule type" value="Genomic_DNA"/>
</dbReference>
<dbReference type="Pfam" id="PF04066">
    <property type="entry name" value="MrpF_PhaF"/>
    <property type="match status" value="1"/>
</dbReference>
<evidence type="ECO:0000256" key="3">
    <source>
        <dbReference type="ARBA" id="ARBA00022448"/>
    </source>
</evidence>
<dbReference type="InterPro" id="IPR007208">
    <property type="entry name" value="MrpF/PhaF-like"/>
</dbReference>
<dbReference type="GO" id="GO:0005886">
    <property type="term" value="C:plasma membrane"/>
    <property type="evidence" value="ECO:0007669"/>
    <property type="project" value="UniProtKB-SubCell"/>
</dbReference>
<evidence type="ECO:0000256" key="4">
    <source>
        <dbReference type="ARBA" id="ARBA00022475"/>
    </source>
</evidence>
<evidence type="ECO:0000256" key="1">
    <source>
        <dbReference type="ARBA" id="ARBA00004651"/>
    </source>
</evidence>
<evidence type="ECO:0000256" key="7">
    <source>
        <dbReference type="ARBA" id="ARBA00023136"/>
    </source>
</evidence>
<comment type="caution">
    <text evidence="10">The sequence shown here is derived from an EMBL/GenBank/DDBJ whole genome shotgun (WGS) entry which is preliminary data.</text>
</comment>
<keyword evidence="3" id="KW-0813">Transport</keyword>
<dbReference type="PANTHER" id="PTHR34702:SF1">
    <property type="entry name" value="NA(+)_H(+) ANTIPORTER SUBUNIT F"/>
    <property type="match status" value="1"/>
</dbReference>
<feature type="transmembrane region" description="Helical" evidence="9">
    <location>
        <begin position="35"/>
        <end position="55"/>
    </location>
</feature>
<gene>
    <name evidence="10" type="ORF">ATJ97_2611</name>
</gene>
<keyword evidence="7 9" id="KW-0472">Membrane</keyword>
<evidence type="ECO:0000313" key="11">
    <source>
        <dbReference type="Proteomes" id="UP000222106"/>
    </source>
</evidence>
<evidence type="ECO:0000256" key="9">
    <source>
        <dbReference type="SAM" id="Phobius"/>
    </source>
</evidence>
<keyword evidence="6 9" id="KW-1133">Transmembrane helix</keyword>
<feature type="compositionally biased region" description="Acidic residues" evidence="8">
    <location>
        <begin position="121"/>
        <end position="135"/>
    </location>
</feature>
<dbReference type="PANTHER" id="PTHR34702">
    <property type="entry name" value="NA(+)/H(+) ANTIPORTER SUBUNIT F1"/>
    <property type="match status" value="1"/>
</dbReference>
<comment type="similarity">
    <text evidence="2">Belongs to the CPA3 antiporters (TC 2.A.63) subunit F family.</text>
</comment>
<protein>
    <submittedName>
        <fullName evidence="10">Multicomponent Na+:H+ antiporter subunit F</fullName>
    </submittedName>
</protein>
<evidence type="ECO:0000256" key="2">
    <source>
        <dbReference type="ARBA" id="ARBA00009212"/>
    </source>
</evidence>
<dbReference type="AlphaFoldDB" id="A0A2A9EPC9"/>
<feature type="region of interest" description="Disordered" evidence="8">
    <location>
        <begin position="105"/>
        <end position="194"/>
    </location>
</feature>